<dbReference type="EMBL" id="ML121548">
    <property type="protein sequence ID" value="RPB23176.1"/>
    <property type="molecule type" value="Genomic_DNA"/>
</dbReference>
<organism evidence="5 6">
    <name type="scientific">Terfezia boudieri ATCC MYA-4762</name>
    <dbReference type="NCBI Taxonomy" id="1051890"/>
    <lineage>
        <taxon>Eukaryota</taxon>
        <taxon>Fungi</taxon>
        <taxon>Dikarya</taxon>
        <taxon>Ascomycota</taxon>
        <taxon>Pezizomycotina</taxon>
        <taxon>Pezizomycetes</taxon>
        <taxon>Pezizales</taxon>
        <taxon>Pezizaceae</taxon>
        <taxon>Terfezia</taxon>
    </lineage>
</organism>
<dbReference type="PANTHER" id="PTHR15367:SF2">
    <property type="entry name" value="DNA-DIRECTED RNA POLYMERASE III SUBUNIT"/>
    <property type="match status" value="1"/>
</dbReference>
<proteinExistence type="inferred from homology"/>
<dbReference type="AlphaFoldDB" id="A0A3N4LK89"/>
<feature type="non-terminal residue" evidence="5">
    <location>
        <position position="214"/>
    </location>
</feature>
<sequence>GRDIPFEIDPNLKPDFAPSELFPPNPPPVQTALSKEERIYIARFREFRDKVSNGPFFTVMAKKRGLENPFEEIERFSRKYERKRRKVPKLDARPYVFEFFPLELHTTLDPNHTVSTDAKSKVTAKRLHFSSLDAFNDDPTVDPLLNEDEEDEGKVKEGEGEDDAGAKGDDEEEEEEEEDEDQFQDDMEGDYNAEQYFDSGDGEGWGDDGGGDDD</sequence>
<dbReference type="PIRSF" id="PIRSF000777">
    <property type="entry name" value="RNA_polIII_C31"/>
    <property type="match status" value="1"/>
</dbReference>
<feature type="region of interest" description="Disordered" evidence="4">
    <location>
        <begin position="136"/>
        <end position="214"/>
    </location>
</feature>
<evidence type="ECO:0000313" key="6">
    <source>
        <dbReference type="Proteomes" id="UP000267821"/>
    </source>
</evidence>
<dbReference type="GO" id="GO:0005666">
    <property type="term" value="C:RNA polymerase III complex"/>
    <property type="evidence" value="ECO:0007669"/>
    <property type="project" value="TreeGrafter"/>
</dbReference>
<dbReference type="OrthoDB" id="5377312at2759"/>
<accession>A0A3N4LK89</accession>
<evidence type="ECO:0000256" key="4">
    <source>
        <dbReference type="SAM" id="MobiDB-lite"/>
    </source>
</evidence>
<dbReference type="Pfam" id="PF11705">
    <property type="entry name" value="RNA_pol_3_Rpc31"/>
    <property type="match status" value="1"/>
</dbReference>
<comment type="subcellular location">
    <subcellularLocation>
        <location evidence="1">Nucleus</location>
    </subcellularLocation>
</comment>
<dbReference type="InParanoid" id="A0A3N4LK89"/>
<dbReference type="Proteomes" id="UP000267821">
    <property type="component" value="Unassembled WGS sequence"/>
</dbReference>
<evidence type="ECO:0008006" key="7">
    <source>
        <dbReference type="Google" id="ProtNLM"/>
    </source>
</evidence>
<evidence type="ECO:0000256" key="3">
    <source>
        <dbReference type="ARBA" id="ARBA00023242"/>
    </source>
</evidence>
<feature type="region of interest" description="Disordered" evidence="4">
    <location>
        <begin position="1"/>
        <end position="29"/>
    </location>
</feature>
<reference evidence="5 6" key="1">
    <citation type="journal article" date="2018" name="Nat. Ecol. Evol.">
        <title>Pezizomycetes genomes reveal the molecular basis of ectomycorrhizal truffle lifestyle.</title>
        <authorList>
            <person name="Murat C."/>
            <person name="Payen T."/>
            <person name="Noel B."/>
            <person name="Kuo A."/>
            <person name="Morin E."/>
            <person name="Chen J."/>
            <person name="Kohler A."/>
            <person name="Krizsan K."/>
            <person name="Balestrini R."/>
            <person name="Da Silva C."/>
            <person name="Montanini B."/>
            <person name="Hainaut M."/>
            <person name="Levati E."/>
            <person name="Barry K.W."/>
            <person name="Belfiori B."/>
            <person name="Cichocki N."/>
            <person name="Clum A."/>
            <person name="Dockter R.B."/>
            <person name="Fauchery L."/>
            <person name="Guy J."/>
            <person name="Iotti M."/>
            <person name="Le Tacon F."/>
            <person name="Lindquist E.A."/>
            <person name="Lipzen A."/>
            <person name="Malagnac F."/>
            <person name="Mello A."/>
            <person name="Molinier V."/>
            <person name="Miyauchi S."/>
            <person name="Poulain J."/>
            <person name="Riccioni C."/>
            <person name="Rubini A."/>
            <person name="Sitrit Y."/>
            <person name="Splivallo R."/>
            <person name="Traeger S."/>
            <person name="Wang M."/>
            <person name="Zifcakova L."/>
            <person name="Wipf D."/>
            <person name="Zambonelli A."/>
            <person name="Paolocci F."/>
            <person name="Nowrousian M."/>
            <person name="Ottonello S."/>
            <person name="Baldrian P."/>
            <person name="Spatafora J.W."/>
            <person name="Henrissat B."/>
            <person name="Nagy L.G."/>
            <person name="Aury J.M."/>
            <person name="Wincker P."/>
            <person name="Grigoriev I.V."/>
            <person name="Bonfante P."/>
            <person name="Martin F.M."/>
        </authorList>
    </citation>
    <scope>NUCLEOTIDE SEQUENCE [LARGE SCALE GENOMIC DNA]</scope>
    <source>
        <strain evidence="5 6">ATCC MYA-4762</strain>
    </source>
</reference>
<feature type="non-terminal residue" evidence="5">
    <location>
        <position position="1"/>
    </location>
</feature>
<evidence type="ECO:0000313" key="5">
    <source>
        <dbReference type="EMBL" id="RPB23176.1"/>
    </source>
</evidence>
<feature type="compositionally biased region" description="Acidic residues" evidence="4">
    <location>
        <begin position="169"/>
        <end position="191"/>
    </location>
</feature>
<keyword evidence="3" id="KW-0539">Nucleus</keyword>
<name>A0A3N4LK89_9PEZI</name>
<dbReference type="GO" id="GO:0006383">
    <property type="term" value="P:transcription by RNA polymerase III"/>
    <property type="evidence" value="ECO:0007669"/>
    <property type="project" value="InterPro"/>
</dbReference>
<evidence type="ECO:0000256" key="2">
    <source>
        <dbReference type="ARBA" id="ARBA00008352"/>
    </source>
</evidence>
<dbReference type="InterPro" id="IPR024661">
    <property type="entry name" value="RNA_pol_III_Rpc31"/>
</dbReference>
<protein>
    <recommendedName>
        <fullName evidence="7">DNA-directed RNA polymerase III subunit</fullName>
    </recommendedName>
</protein>
<feature type="compositionally biased region" description="Acidic residues" evidence="4">
    <location>
        <begin position="200"/>
        <end position="214"/>
    </location>
</feature>
<comment type="similarity">
    <text evidence="2">Belongs to the eukaryotic RPC7 RNA polymerase subunit family.</text>
</comment>
<dbReference type="PANTHER" id="PTHR15367">
    <property type="entry name" value="DNA-DIRECTED RNA POLYMERASE III"/>
    <property type="match status" value="1"/>
</dbReference>
<evidence type="ECO:0000256" key="1">
    <source>
        <dbReference type="ARBA" id="ARBA00004123"/>
    </source>
</evidence>
<dbReference type="STRING" id="1051890.A0A3N4LK89"/>
<feature type="compositionally biased region" description="Basic and acidic residues" evidence="4">
    <location>
        <begin position="153"/>
        <end position="168"/>
    </location>
</feature>
<gene>
    <name evidence="5" type="ORF">L211DRAFT_754901</name>
</gene>
<feature type="compositionally biased region" description="Acidic residues" evidence="4">
    <location>
        <begin position="136"/>
        <end position="152"/>
    </location>
</feature>
<keyword evidence="6" id="KW-1185">Reference proteome</keyword>